<feature type="repeat" description="WD" evidence="13">
    <location>
        <begin position="1018"/>
        <end position="1064"/>
    </location>
</feature>
<dbReference type="GO" id="GO:0005975">
    <property type="term" value="P:carbohydrate metabolic process"/>
    <property type="evidence" value="ECO:0007669"/>
    <property type="project" value="InterPro"/>
</dbReference>
<feature type="region of interest" description="Disordered" evidence="14">
    <location>
        <begin position="1"/>
        <end position="54"/>
    </location>
</feature>
<keyword evidence="12" id="KW-0961">Cell wall biogenesis/degradation</keyword>
<dbReference type="GO" id="GO:0032040">
    <property type="term" value="C:small-subunit processome"/>
    <property type="evidence" value="ECO:0007669"/>
    <property type="project" value="InterPro"/>
</dbReference>
<dbReference type="InterPro" id="IPR005629">
    <property type="entry name" value="Skn1/Kre6/Sbg1"/>
</dbReference>
<dbReference type="GO" id="GO:0031505">
    <property type="term" value="P:fungal-type cell wall organization"/>
    <property type="evidence" value="ECO:0007669"/>
    <property type="project" value="UniProtKB-ARBA"/>
</dbReference>
<dbReference type="InterPro" id="IPR020472">
    <property type="entry name" value="WD40_PAC1"/>
</dbReference>
<feature type="repeat" description="WD" evidence="13">
    <location>
        <begin position="1118"/>
        <end position="1159"/>
    </location>
</feature>
<evidence type="ECO:0000256" key="14">
    <source>
        <dbReference type="SAM" id="MobiDB-lite"/>
    </source>
</evidence>
<feature type="transmembrane region" description="Helical" evidence="15">
    <location>
        <begin position="151"/>
        <end position="174"/>
    </location>
</feature>
<evidence type="ECO:0000313" key="17">
    <source>
        <dbReference type="EMBL" id="TID21905.1"/>
    </source>
</evidence>
<evidence type="ECO:0000256" key="10">
    <source>
        <dbReference type="ARBA" id="ARBA00023180"/>
    </source>
</evidence>
<keyword evidence="6" id="KW-0677">Repeat</keyword>
<accession>A0A4T0WYU3</accession>
<comment type="caution">
    <text evidence="17">The sequence shown here is derived from an EMBL/GenBank/DDBJ whole genome shotgun (WGS) entry which is preliminary data.</text>
</comment>
<dbReference type="InterPro" id="IPR013320">
    <property type="entry name" value="ConA-like_dom_sf"/>
</dbReference>
<evidence type="ECO:0000256" key="15">
    <source>
        <dbReference type="SAM" id="Phobius"/>
    </source>
</evidence>
<protein>
    <recommendedName>
        <fullName evidence="16">GH16 domain-containing protein</fullName>
    </recommendedName>
</protein>
<feature type="compositionally biased region" description="Polar residues" evidence="14">
    <location>
        <begin position="11"/>
        <end position="38"/>
    </location>
</feature>
<feature type="repeat" description="WD" evidence="13">
    <location>
        <begin position="739"/>
        <end position="784"/>
    </location>
</feature>
<evidence type="ECO:0000256" key="5">
    <source>
        <dbReference type="ARBA" id="ARBA00022692"/>
    </source>
</evidence>
<evidence type="ECO:0000256" key="11">
    <source>
        <dbReference type="ARBA" id="ARBA00023242"/>
    </source>
</evidence>
<keyword evidence="8 15" id="KW-1133">Transmembrane helix</keyword>
<evidence type="ECO:0000256" key="1">
    <source>
        <dbReference type="ARBA" id="ARBA00004604"/>
    </source>
</evidence>
<evidence type="ECO:0000259" key="16">
    <source>
        <dbReference type="PROSITE" id="PS51762"/>
    </source>
</evidence>
<proteinExistence type="inferred from homology"/>
<dbReference type="PROSITE" id="PS50294">
    <property type="entry name" value="WD_REPEATS_REGION"/>
    <property type="match status" value="6"/>
</dbReference>
<dbReference type="Pfam" id="PF08625">
    <property type="entry name" value="Utp13"/>
    <property type="match status" value="1"/>
</dbReference>
<dbReference type="GO" id="GO:0000472">
    <property type="term" value="P:endonucleolytic cleavage to generate mature 5'-end of SSU-rRNA from (SSU-rRNA, 5.8S rRNA, LSU-rRNA)"/>
    <property type="evidence" value="ECO:0007669"/>
    <property type="project" value="TreeGrafter"/>
</dbReference>
<dbReference type="CDD" id="cd00200">
    <property type="entry name" value="WD40"/>
    <property type="match status" value="1"/>
</dbReference>
<reference evidence="17 18" key="1">
    <citation type="journal article" date="2019" name="Front. Genet.">
        <title>Whole-Genome Sequencing of the Opportunistic Yeast Pathogen Candida inconspicua Uncovers Its Hybrid Origin.</title>
        <authorList>
            <person name="Mixao V."/>
            <person name="Hansen A.P."/>
            <person name="Saus E."/>
            <person name="Boekhout T."/>
            <person name="Lass-Florl C."/>
            <person name="Gabaldon T."/>
        </authorList>
    </citation>
    <scope>NUCLEOTIDE SEQUENCE [LARGE SCALE GENOMIC DNA]</scope>
    <source>
        <strain evidence="17 18">CBS 180</strain>
    </source>
</reference>
<dbReference type="InterPro" id="IPR000757">
    <property type="entry name" value="Beta-glucanase-like"/>
</dbReference>
<dbReference type="PROSITE" id="PS50082">
    <property type="entry name" value="WD_REPEATS_2"/>
    <property type="match status" value="8"/>
</dbReference>
<evidence type="ECO:0000256" key="7">
    <source>
        <dbReference type="ARBA" id="ARBA00022968"/>
    </source>
</evidence>
<feature type="compositionally biased region" description="Low complexity" evidence="14">
    <location>
        <begin position="39"/>
        <end position="54"/>
    </location>
</feature>
<dbReference type="InterPro" id="IPR036322">
    <property type="entry name" value="WD40_repeat_dom_sf"/>
</dbReference>
<dbReference type="Gene3D" id="2.130.10.10">
    <property type="entry name" value="YVTN repeat-like/Quinoprotein amine dehydrogenase"/>
    <property type="match status" value="3"/>
</dbReference>
<keyword evidence="10" id="KW-0325">Glycoprotein</keyword>
<dbReference type="Pfam" id="PF00400">
    <property type="entry name" value="WD40"/>
    <property type="match status" value="7"/>
</dbReference>
<dbReference type="Pfam" id="PF03935">
    <property type="entry name" value="SKN1_KRE6_Sbg1"/>
    <property type="match status" value="1"/>
</dbReference>
<evidence type="ECO:0000256" key="12">
    <source>
        <dbReference type="ARBA" id="ARBA00023316"/>
    </source>
</evidence>
<dbReference type="SUPFAM" id="SSF49899">
    <property type="entry name" value="Concanavalin A-like lectins/glucanases"/>
    <property type="match status" value="1"/>
</dbReference>
<dbReference type="STRING" id="52247.A0A4T0WYU3"/>
<evidence type="ECO:0000256" key="8">
    <source>
        <dbReference type="ARBA" id="ARBA00022989"/>
    </source>
</evidence>
<dbReference type="Pfam" id="PF12894">
    <property type="entry name" value="ANAPC4_WD40"/>
    <property type="match status" value="1"/>
</dbReference>
<dbReference type="InterPro" id="IPR024977">
    <property type="entry name" value="Apc4-like_WD40_dom"/>
</dbReference>
<dbReference type="SUPFAM" id="SSF50978">
    <property type="entry name" value="WD40 repeat-like"/>
    <property type="match status" value="2"/>
</dbReference>
<feature type="repeat" description="WD" evidence="13">
    <location>
        <begin position="1076"/>
        <end position="1117"/>
    </location>
</feature>
<dbReference type="GO" id="GO:0030686">
    <property type="term" value="C:90S preribosome"/>
    <property type="evidence" value="ECO:0007669"/>
    <property type="project" value="TreeGrafter"/>
</dbReference>
<evidence type="ECO:0000256" key="6">
    <source>
        <dbReference type="ARBA" id="ARBA00022737"/>
    </source>
</evidence>
<feature type="repeat" description="WD" evidence="13">
    <location>
        <begin position="785"/>
        <end position="826"/>
    </location>
</feature>
<dbReference type="PANTHER" id="PTHR19854">
    <property type="entry name" value="TRANSDUCIN BETA-LIKE 3"/>
    <property type="match status" value="1"/>
</dbReference>
<comment type="subcellular location">
    <subcellularLocation>
        <location evidence="2">Membrane</location>
        <topology evidence="2">Single-pass type II membrane protein</topology>
    </subcellularLocation>
    <subcellularLocation>
        <location evidence="1">Nucleus</location>
        <location evidence="1">Nucleolus</location>
    </subcellularLocation>
</comment>
<dbReference type="InterPro" id="IPR001680">
    <property type="entry name" value="WD40_rpt"/>
</dbReference>
<dbReference type="InterPro" id="IPR013934">
    <property type="entry name" value="Utp13_C"/>
</dbReference>
<dbReference type="GO" id="GO:0004553">
    <property type="term" value="F:hydrolase activity, hydrolyzing O-glycosyl compounds"/>
    <property type="evidence" value="ECO:0007669"/>
    <property type="project" value="InterPro"/>
</dbReference>
<name>A0A4T0WYU3_9ASCO</name>
<sequence>MGNPFKFISKSVPQSGSISQSTRLDMQPMNSRQTSLEQNQTNDNSMNTNINQNNDNSILFNPTFEPLRLANNARQFSYADLYEYCHKTQTQSPFAMQQNSSSELDTDAMDSSFFENKSFGHCSESTNSDHPGMSKFQKRLRYIREMRWQKLLSIILILGGLLSIVLSATISAIIHETHSKHSQENHSIFGKQYRQLVNLRQNMTDPDTPARFTKWTSSIGEEWALVFSDEFNCENRTFYTGDDQFWEAVNIHYAATENMEWLDPAQITTLNGSLRITMENRESHNLNYTSGMLQSWNKLCFTQGYVETSIRLPGTRNTTGLWPAFWSLGNLARAGYMASTEGTWPYSYETCDYGVTPNQSSNDGLSFLPGQKLNACICKGEDHPNPGTGRAAPEIDIMEGLHNDYAQTFNVAPFDIWRYPDYQHIAIPNPGSTYMNSFMGTNYQEAVSAVVKSNEEWYDNGNFVKFGMEYRSDMKERMDNYINFYVNDVLTFRITEGTFHPDGNINWRLIPKEPMSLVMNLGLSRAWSQVDLKSIEFPVHMDIDYVRIYQPKGKESLTCDPLDFPTSEYIKKHINAYTNANLTSWKQAGYDFPKYSLDQRCPNIMSQRSYKKINIEPFYIGSANVTISANGVLQATAVLDDVVIINKTSNQVIHTIQGDGTEVTTLRMSPDGSKLAIVYLSHQLKLFDIKEGNFFKTFKLSAASYISAADKTSSLFSFGLTDGSVIVWDIEGSFITHNFKGHGATISALTISGDLNSKNWKVASGDIMGTVKVWDLVKRSNIFTSKEHSSTVRSVNFNKDGTLFITGGRDNLLMLYNVNGNRFKELKSIPLESTVESAGFADIGDNSYIYTGGENCVLYIWDFRSESLFAKTKKPLETTEEIAITDIIKLADIEDQLTIVLSDQTIIDVDISTNIINNNYIIPVLKTFAGNHGTIADIRYVGPDKNLLALATNSPSLRIVDLYEKPLEMSVFEGHKDLLNTIDSTVDGLWIATASKDQTARLWRFNSVSNRFDCYAVFEGHSASVTAVGLPRNNITTHPTFIITASEDLTIKKWSVPKPSDSQTFPLIVKTSDYTRKAHDKMIHAIDISPNNDFLATASHDKTAKIWDLQAGETLHILRGHKRAVYDISFCQFDRLIVTGSGDQTARVWDLENGSCMRTYDGSSNAVQRVSFLSKNQFIIGAGADGLIKIWEVSSGECVNTLDNHDNRIWALTVKDTEKEFISADSDGSITIWEDNTDLANAENELLRKEEVEKDQKLRNCILHGDWVQAFKLALQLDHPLRLYNVLKDCIAQNQDKTSKLGSYKLESLIPQLQDQEILLLFKRLRDWNTNARFFEVAQKVIRVILDRCDLEKVYQIKGIMQYIDALVPYSERHYSRMDTLIEQSYILDYVSRKMDDLST</sequence>
<dbReference type="InterPro" id="IPR019775">
    <property type="entry name" value="WD40_repeat_CS"/>
</dbReference>
<dbReference type="PROSITE" id="PS00678">
    <property type="entry name" value="WD_REPEATS_1"/>
    <property type="match status" value="3"/>
</dbReference>
<dbReference type="EMBL" id="SELW01000551">
    <property type="protein sequence ID" value="TID21905.1"/>
    <property type="molecule type" value="Genomic_DNA"/>
</dbReference>
<dbReference type="GO" id="GO:0000480">
    <property type="term" value="P:endonucleolytic cleavage in 5'-ETS of tricistronic rRNA transcript (SSU-rRNA, 5.8S rRNA, LSU-rRNA)"/>
    <property type="evidence" value="ECO:0007669"/>
    <property type="project" value="TreeGrafter"/>
</dbReference>
<dbReference type="PANTHER" id="PTHR19854:SF15">
    <property type="entry name" value="TRANSDUCIN BETA-LIKE PROTEIN 3"/>
    <property type="match status" value="1"/>
</dbReference>
<keyword evidence="9 15" id="KW-0472">Membrane</keyword>
<evidence type="ECO:0000256" key="9">
    <source>
        <dbReference type="ARBA" id="ARBA00023136"/>
    </source>
</evidence>
<keyword evidence="18" id="KW-1185">Reference proteome</keyword>
<evidence type="ECO:0000256" key="2">
    <source>
        <dbReference type="ARBA" id="ARBA00004606"/>
    </source>
</evidence>
<keyword evidence="11" id="KW-0539">Nucleus</keyword>
<keyword evidence="4 13" id="KW-0853">WD repeat</keyword>
<evidence type="ECO:0000313" key="18">
    <source>
        <dbReference type="Proteomes" id="UP000307173"/>
    </source>
</evidence>
<keyword evidence="7" id="KW-0735">Signal-anchor</keyword>
<dbReference type="Gene3D" id="2.60.120.200">
    <property type="match status" value="1"/>
</dbReference>
<organism evidence="17 18">
    <name type="scientific">Pichia inconspicua</name>
    <dbReference type="NCBI Taxonomy" id="52247"/>
    <lineage>
        <taxon>Eukaryota</taxon>
        <taxon>Fungi</taxon>
        <taxon>Dikarya</taxon>
        <taxon>Ascomycota</taxon>
        <taxon>Saccharomycotina</taxon>
        <taxon>Pichiomycetes</taxon>
        <taxon>Pichiales</taxon>
        <taxon>Pichiaceae</taxon>
        <taxon>Pichia</taxon>
    </lineage>
</organism>
<evidence type="ECO:0000256" key="4">
    <source>
        <dbReference type="ARBA" id="ARBA00022574"/>
    </source>
</evidence>
<dbReference type="GO" id="GO:0016020">
    <property type="term" value="C:membrane"/>
    <property type="evidence" value="ECO:0007669"/>
    <property type="project" value="UniProtKB-SubCell"/>
</dbReference>
<evidence type="ECO:0000256" key="13">
    <source>
        <dbReference type="PROSITE-ProRule" id="PRU00221"/>
    </source>
</evidence>
<feature type="repeat" description="WD" evidence="13">
    <location>
        <begin position="1160"/>
        <end position="1201"/>
    </location>
</feature>
<evidence type="ECO:0000256" key="3">
    <source>
        <dbReference type="ARBA" id="ARBA00010962"/>
    </source>
</evidence>
<dbReference type="Proteomes" id="UP000307173">
    <property type="component" value="Unassembled WGS sequence"/>
</dbReference>
<feature type="domain" description="GH16" evidence="16">
    <location>
        <begin position="198"/>
        <end position="554"/>
    </location>
</feature>
<dbReference type="PROSITE" id="PS51762">
    <property type="entry name" value="GH16_2"/>
    <property type="match status" value="1"/>
</dbReference>
<dbReference type="OrthoDB" id="5414888at2759"/>
<dbReference type="GO" id="GO:0034511">
    <property type="term" value="F:U3 snoRNA binding"/>
    <property type="evidence" value="ECO:0007669"/>
    <property type="project" value="TreeGrafter"/>
</dbReference>
<dbReference type="CDD" id="cd02180">
    <property type="entry name" value="GH16_fungal_KRE6_glucanase"/>
    <property type="match status" value="1"/>
</dbReference>
<dbReference type="SMART" id="SM00320">
    <property type="entry name" value="WD40"/>
    <property type="match status" value="12"/>
</dbReference>
<dbReference type="InterPro" id="IPR015943">
    <property type="entry name" value="WD40/YVTN_repeat-like_dom_sf"/>
</dbReference>
<comment type="similarity">
    <text evidence="3">Belongs to the SKN1/KRE6 family.</text>
</comment>
<feature type="repeat" description="WD" evidence="13">
    <location>
        <begin position="1202"/>
        <end position="1234"/>
    </location>
</feature>
<gene>
    <name evidence="17" type="ORF">CANINC_003389</name>
</gene>
<feature type="repeat" description="WD" evidence="13">
    <location>
        <begin position="972"/>
        <end position="1007"/>
    </location>
</feature>
<dbReference type="PRINTS" id="PR00320">
    <property type="entry name" value="GPROTEINBRPT"/>
</dbReference>
<keyword evidence="5 15" id="KW-0812">Transmembrane</keyword>